<dbReference type="Proteomes" id="UP001163823">
    <property type="component" value="Chromosome 8"/>
</dbReference>
<dbReference type="PANTHER" id="PTHR44083">
    <property type="entry name" value="TOPLESS-RELATED PROTEIN 1-RELATED"/>
    <property type="match status" value="1"/>
</dbReference>
<dbReference type="InterPro" id="IPR001680">
    <property type="entry name" value="WD40_rpt"/>
</dbReference>
<comment type="caution">
    <text evidence="5">The sequence shown here is derived from an EMBL/GenBank/DDBJ whole genome shotgun (WGS) entry which is preliminary data.</text>
</comment>
<evidence type="ECO:0000259" key="4">
    <source>
        <dbReference type="PROSITE" id="PS50897"/>
    </source>
</evidence>
<accession>A0AAD7PKA5</accession>
<dbReference type="Pfam" id="PF21889">
    <property type="entry name" value="TPR1-like_2nd"/>
    <property type="match status" value="2"/>
</dbReference>
<proteinExistence type="predicted"/>
<name>A0AAD7PKA5_QUISA</name>
<dbReference type="InterPro" id="IPR006595">
    <property type="entry name" value="CTLH_C"/>
</dbReference>
<dbReference type="InterPro" id="IPR006594">
    <property type="entry name" value="LisH"/>
</dbReference>
<protein>
    <submittedName>
        <fullName evidence="5">Topless-related protein</fullName>
    </submittedName>
</protein>
<evidence type="ECO:0000313" key="5">
    <source>
        <dbReference type="EMBL" id="KAJ7958781.1"/>
    </source>
</evidence>
<reference evidence="5" key="1">
    <citation type="journal article" date="2023" name="Science">
        <title>Elucidation of the pathway for biosynthesis of saponin adjuvants from the soapbark tree.</title>
        <authorList>
            <person name="Reed J."/>
            <person name="Orme A."/>
            <person name="El-Demerdash A."/>
            <person name="Owen C."/>
            <person name="Martin L.B.B."/>
            <person name="Misra R.C."/>
            <person name="Kikuchi S."/>
            <person name="Rejzek M."/>
            <person name="Martin A.C."/>
            <person name="Harkess A."/>
            <person name="Leebens-Mack J."/>
            <person name="Louveau T."/>
            <person name="Stephenson M.J."/>
            <person name="Osbourn A."/>
        </authorList>
    </citation>
    <scope>NUCLEOTIDE SEQUENCE</scope>
    <source>
        <strain evidence="5">S10</strain>
    </source>
</reference>
<sequence>MSSTRSENPKMGVDSDTYRKLIILILQFLEEENCEESLHLLEQESTIYFNMKYFGDVVTNGDWESAENYLSAFIKLDDNILSRKTFFKMRIQKSFEALYRNGLAEAVNIFQDLNVFTDFQDESYKEMKELLSSKDFRTDQQLSWCSSNANARANLWGDLKTLIEQHPCFQDKLVLPKLNKSGLLSIMTLIYPNPEKKPRSIKEEITYLIHQFLDEENFIRTLHKLEQETKIFFNLSYFREFVINGKWDKAEKYLSAFIKLDDKCLVQRLFGQQVQKHLKGVGSETEFSSKYVSTESVKADFSDGLNQIIGKYPILQDKIKFPSMQKSRLLTIIKQIMAWWVPHCADSMSNFDDKTVSLDNIPKLPYLCFGPSFNPSRQETEELPMPSACGSNDSSCLADENSGVSMKLTENIRLSERNNCTHKGAMELQEGHNNETRVSNCLEDLSRGLAVKSNEKNTEISESSECCSLVLPYNSLTEKVCRLTYSHSGDFILALAQDATHKLWLLHSDSSGKVKTYVQPHLFQPSNGQTMTNEIGRNTEDTVTCFALKCPHLLSASGGKISIYSLDTYETINAFAIPPPVATYFIFLPQDLFAIGFDDSTILIHCPRTKKNTAKLKGHQKRVTCLAFSHNLNVLVSSGADSQLCVWTAAEWEKVASKFLHSLQTGHVPEPPEVTHIEFHKDQIQLLAVHEKHLDIYEAPMLNHLMQWVPPESDLPITDAAYSCDGESIYVSFRNGCIKVIMSKTLDLRCRINSTAYVQPNSSLEVYPIVIAAHPSKPHQFALGLNNGEVLILEPLESKGEWGMAPSSDDGDSSNVPQDQLLVSNSKITELSTERQPWFPLETTNAQM</sequence>
<feature type="domain" description="CTLH" evidence="4">
    <location>
        <begin position="47"/>
        <end position="105"/>
    </location>
</feature>
<dbReference type="EMBL" id="JARAOO010000008">
    <property type="protein sequence ID" value="KAJ7958781.1"/>
    <property type="molecule type" value="Genomic_DNA"/>
</dbReference>
<gene>
    <name evidence="5" type="ORF">O6P43_019449</name>
</gene>
<dbReference type="KEGG" id="qsa:O6P43_019449"/>
<dbReference type="PROSITE" id="PS50897">
    <property type="entry name" value="CTLH"/>
    <property type="match status" value="1"/>
</dbReference>
<dbReference type="SMART" id="SM00668">
    <property type="entry name" value="CTLH"/>
    <property type="match status" value="2"/>
</dbReference>
<dbReference type="SMART" id="SM00667">
    <property type="entry name" value="LisH"/>
    <property type="match status" value="2"/>
</dbReference>
<dbReference type="PROSITE" id="PS50082">
    <property type="entry name" value="WD_REPEATS_2"/>
    <property type="match status" value="1"/>
</dbReference>
<dbReference type="AlphaFoldDB" id="A0AAD7PKA5"/>
<dbReference type="SUPFAM" id="SSF50978">
    <property type="entry name" value="WD40 repeat-like"/>
    <property type="match status" value="1"/>
</dbReference>
<dbReference type="InterPro" id="IPR054080">
    <property type="entry name" value="TPR1-like_2nd"/>
</dbReference>
<evidence type="ECO:0000256" key="2">
    <source>
        <dbReference type="ARBA" id="ARBA00022737"/>
    </source>
</evidence>
<keyword evidence="6" id="KW-1185">Reference proteome</keyword>
<feature type="repeat" description="WD" evidence="3">
    <location>
        <begin position="616"/>
        <end position="657"/>
    </location>
</feature>
<dbReference type="PROSITE" id="PS50294">
    <property type="entry name" value="WD_REPEATS_REGION"/>
    <property type="match status" value="1"/>
</dbReference>
<dbReference type="Gene3D" id="2.130.10.10">
    <property type="entry name" value="YVTN repeat-like/Quinoprotein amine dehydrogenase"/>
    <property type="match status" value="1"/>
</dbReference>
<dbReference type="PROSITE" id="PS50896">
    <property type="entry name" value="LISH"/>
    <property type="match status" value="2"/>
</dbReference>
<evidence type="ECO:0000256" key="3">
    <source>
        <dbReference type="PROSITE-ProRule" id="PRU00221"/>
    </source>
</evidence>
<organism evidence="5 6">
    <name type="scientific">Quillaja saponaria</name>
    <name type="common">Soap bark tree</name>
    <dbReference type="NCBI Taxonomy" id="32244"/>
    <lineage>
        <taxon>Eukaryota</taxon>
        <taxon>Viridiplantae</taxon>
        <taxon>Streptophyta</taxon>
        <taxon>Embryophyta</taxon>
        <taxon>Tracheophyta</taxon>
        <taxon>Spermatophyta</taxon>
        <taxon>Magnoliopsida</taxon>
        <taxon>eudicotyledons</taxon>
        <taxon>Gunneridae</taxon>
        <taxon>Pentapetalae</taxon>
        <taxon>rosids</taxon>
        <taxon>fabids</taxon>
        <taxon>Fabales</taxon>
        <taxon>Quillajaceae</taxon>
        <taxon>Quillaja</taxon>
    </lineage>
</organism>
<evidence type="ECO:0000256" key="1">
    <source>
        <dbReference type="ARBA" id="ARBA00022574"/>
    </source>
</evidence>
<keyword evidence="1 3" id="KW-0853">WD repeat</keyword>
<dbReference type="SMART" id="SM00320">
    <property type="entry name" value="WD40"/>
    <property type="match status" value="3"/>
</dbReference>
<dbReference type="InterPro" id="IPR015943">
    <property type="entry name" value="WD40/YVTN_repeat-like_dom_sf"/>
</dbReference>
<dbReference type="GO" id="GO:0006355">
    <property type="term" value="P:regulation of DNA-templated transcription"/>
    <property type="evidence" value="ECO:0007669"/>
    <property type="project" value="InterPro"/>
</dbReference>
<dbReference type="Pfam" id="PF00400">
    <property type="entry name" value="WD40"/>
    <property type="match status" value="1"/>
</dbReference>
<dbReference type="InterPro" id="IPR036322">
    <property type="entry name" value="WD40_repeat_dom_sf"/>
</dbReference>
<evidence type="ECO:0000313" key="6">
    <source>
        <dbReference type="Proteomes" id="UP001163823"/>
    </source>
</evidence>
<dbReference type="PANTHER" id="PTHR44083:SF17">
    <property type="entry name" value="TRANSDUCIN FAMILY PROTEIN _ WD-40 REPEAT FAMILY PROTEIN"/>
    <property type="match status" value="1"/>
</dbReference>
<dbReference type="InterPro" id="IPR027728">
    <property type="entry name" value="Topless_fam"/>
</dbReference>
<keyword evidence="2" id="KW-0677">Repeat</keyword>